<dbReference type="AlphaFoldDB" id="L7JWG4"/>
<gene>
    <name evidence="1" type="ORF">THOM_1282</name>
</gene>
<evidence type="ECO:0000313" key="1">
    <source>
        <dbReference type="EMBL" id="ELQ75754.1"/>
    </source>
</evidence>
<accession>L7JWG4</accession>
<dbReference type="HOGENOM" id="CLU_3368784_0_0_1"/>
<name>L7JWG4_TRAHO</name>
<reference evidence="1 2" key="1">
    <citation type="journal article" date="2012" name="PLoS Pathog.">
        <title>The genome of the obligate intracellular parasite Trachipleistophora hominis: new insights into microsporidian genome dynamics and reductive evolution.</title>
        <authorList>
            <person name="Heinz E."/>
            <person name="Williams T.A."/>
            <person name="Nakjang S."/>
            <person name="Noel C.J."/>
            <person name="Swan D.C."/>
            <person name="Goldberg A.V."/>
            <person name="Harris S.R."/>
            <person name="Weinmaier T."/>
            <person name="Markert S."/>
            <person name="Becher D."/>
            <person name="Bernhardt J."/>
            <person name="Dagan T."/>
            <person name="Hacker C."/>
            <person name="Lucocq J.M."/>
            <person name="Schweder T."/>
            <person name="Rattei T."/>
            <person name="Hall N."/>
            <person name="Hirt R.P."/>
            <person name="Embley T.M."/>
        </authorList>
    </citation>
    <scope>NUCLEOTIDE SEQUENCE [LARGE SCALE GENOMIC DNA]</scope>
</reference>
<sequence>MMNIVSIGKIKIGDCKAYYEKIFIEALRERGLLNK</sequence>
<keyword evidence="2" id="KW-1185">Reference proteome</keyword>
<protein>
    <submittedName>
        <fullName evidence="1">Uncharacterized protein</fullName>
    </submittedName>
</protein>
<proteinExistence type="predicted"/>
<dbReference type="Proteomes" id="UP000011185">
    <property type="component" value="Unassembled WGS sequence"/>
</dbReference>
<organism evidence="1 2">
    <name type="scientific">Trachipleistophora hominis</name>
    <name type="common">Microsporidian parasite</name>
    <dbReference type="NCBI Taxonomy" id="72359"/>
    <lineage>
        <taxon>Eukaryota</taxon>
        <taxon>Fungi</taxon>
        <taxon>Fungi incertae sedis</taxon>
        <taxon>Microsporidia</taxon>
        <taxon>Pleistophoridae</taxon>
        <taxon>Trachipleistophora</taxon>
    </lineage>
</organism>
<evidence type="ECO:0000313" key="2">
    <source>
        <dbReference type="Proteomes" id="UP000011185"/>
    </source>
</evidence>
<dbReference type="InParanoid" id="L7JWG4"/>
<dbReference type="EMBL" id="JH993928">
    <property type="protein sequence ID" value="ELQ75754.1"/>
    <property type="molecule type" value="Genomic_DNA"/>
</dbReference>
<dbReference type="VEuPathDB" id="MicrosporidiaDB:THOM_1282"/>